<evidence type="ECO:0000256" key="11">
    <source>
        <dbReference type="ARBA" id="ARBA00022842"/>
    </source>
</evidence>
<evidence type="ECO:0000256" key="1">
    <source>
        <dbReference type="ARBA" id="ARBA00000032"/>
    </source>
</evidence>
<evidence type="ECO:0000256" key="8">
    <source>
        <dbReference type="ARBA" id="ARBA00022729"/>
    </source>
</evidence>
<keyword evidence="7 12" id="KW-0479">Metal-binding</keyword>
<keyword evidence="11 12" id="KW-0460">Magnesium</keyword>
<comment type="similarity">
    <text evidence="3 12">Belongs to the class B bacterial acid phosphatase family.</text>
</comment>
<evidence type="ECO:0000256" key="5">
    <source>
        <dbReference type="ARBA" id="ARBA00012646"/>
    </source>
</evidence>
<evidence type="ECO:0000256" key="12">
    <source>
        <dbReference type="PIRNR" id="PIRNR017818"/>
    </source>
</evidence>
<evidence type="ECO:0000256" key="6">
    <source>
        <dbReference type="ARBA" id="ARBA00022113"/>
    </source>
</evidence>
<feature type="binding site" evidence="15">
    <location>
        <position position="68"/>
    </location>
    <ligand>
        <name>Mg(2+)</name>
        <dbReference type="ChEBI" id="CHEBI:18420"/>
    </ligand>
</feature>
<proteinExistence type="inferred from homology"/>
<name>A0A011LZU1_9PAST</name>
<dbReference type="OrthoDB" id="2234478at2"/>
<dbReference type="Gene3D" id="3.40.50.1000">
    <property type="entry name" value="HAD superfamily/HAD-like"/>
    <property type="match status" value="1"/>
</dbReference>
<dbReference type="PIRSF" id="PIRSF017818">
    <property type="entry name" value="Acid_Ptase_B"/>
    <property type="match status" value="1"/>
</dbReference>
<comment type="subunit">
    <text evidence="4 12">Homotetramer.</text>
</comment>
<dbReference type="RefSeq" id="WP_042801878.1">
    <property type="nucleotide sequence ID" value="NZ_AVSP01000006.1"/>
</dbReference>
<evidence type="ECO:0000313" key="17">
    <source>
        <dbReference type="EMBL" id="EXI62773.1"/>
    </source>
</evidence>
<feature type="chain" id="PRO_5001460848" description="Class B acid phosphatase" evidence="16">
    <location>
        <begin position="23"/>
        <end position="239"/>
    </location>
</feature>
<dbReference type="CDD" id="cd07499">
    <property type="entry name" value="HAD_CBAP"/>
    <property type="match status" value="1"/>
</dbReference>
<dbReference type="SFLD" id="SFLDG01127">
    <property type="entry name" value="C1.3:_Acid_Phosphatase_Like"/>
    <property type="match status" value="1"/>
</dbReference>
<keyword evidence="18" id="KW-1185">Reference proteome</keyword>
<comment type="cofactor">
    <cofactor evidence="12 15">
        <name>Mg(2+)</name>
        <dbReference type="ChEBI" id="CHEBI:18420"/>
    </cofactor>
    <text evidence="12 15">Binds 1 Mg(2+) ion per subunit.</text>
</comment>
<dbReference type="InterPro" id="IPR023214">
    <property type="entry name" value="HAD_sf"/>
</dbReference>
<dbReference type="AlphaFoldDB" id="A0A011LZU1"/>
<dbReference type="InterPro" id="IPR005519">
    <property type="entry name" value="Acid_phosphat_B-like"/>
</dbReference>
<dbReference type="SFLD" id="SFLDS00003">
    <property type="entry name" value="Haloacid_Dehalogenase"/>
    <property type="match status" value="1"/>
</dbReference>
<keyword evidence="8 16" id="KW-0732">Signal</keyword>
<evidence type="ECO:0000256" key="3">
    <source>
        <dbReference type="ARBA" id="ARBA00007752"/>
    </source>
</evidence>
<dbReference type="GO" id="GO:0003993">
    <property type="term" value="F:acid phosphatase activity"/>
    <property type="evidence" value="ECO:0007669"/>
    <property type="project" value="UniProtKB-EC"/>
</dbReference>
<evidence type="ECO:0000256" key="2">
    <source>
        <dbReference type="ARBA" id="ARBA00004418"/>
    </source>
</evidence>
<feature type="binding site" evidence="14">
    <location>
        <begin position="136"/>
        <end position="137"/>
    </location>
    <ligand>
        <name>substrate</name>
    </ligand>
</feature>
<dbReference type="EMBL" id="JANJ01000002">
    <property type="protein sequence ID" value="EXI62773.1"/>
    <property type="molecule type" value="Genomic_DNA"/>
</dbReference>
<evidence type="ECO:0000256" key="13">
    <source>
        <dbReference type="PIRSR" id="PIRSR017818-1"/>
    </source>
</evidence>
<feature type="binding site" evidence="15">
    <location>
        <position position="194"/>
    </location>
    <ligand>
        <name>Mg(2+)</name>
        <dbReference type="ChEBI" id="CHEBI:18420"/>
    </ligand>
</feature>
<feature type="active site" description="Nucleophile" evidence="13">
    <location>
        <position position="68"/>
    </location>
</feature>
<evidence type="ECO:0000256" key="10">
    <source>
        <dbReference type="ARBA" id="ARBA00022801"/>
    </source>
</evidence>
<keyword evidence="9 12" id="KW-0574">Periplasm</keyword>
<comment type="caution">
    <text evidence="17">The sequence shown here is derived from an EMBL/GenBank/DDBJ whole genome shotgun (WGS) entry which is preliminary data.</text>
</comment>
<dbReference type="Proteomes" id="UP000054123">
    <property type="component" value="Unassembled WGS sequence"/>
</dbReference>
<accession>A0A011LZU1</accession>
<feature type="active site" description="Proton donor" evidence="13">
    <location>
        <position position="70"/>
    </location>
</feature>
<dbReference type="GO" id="GO:0046872">
    <property type="term" value="F:metal ion binding"/>
    <property type="evidence" value="ECO:0007669"/>
    <property type="project" value="UniProtKB-KW"/>
</dbReference>
<dbReference type="GO" id="GO:0030288">
    <property type="term" value="C:outer membrane-bounded periplasmic space"/>
    <property type="evidence" value="ECO:0007669"/>
    <property type="project" value="InterPro"/>
</dbReference>
<organism evidence="17 18">
    <name type="scientific">Mannheimia granulomatis</name>
    <dbReference type="NCBI Taxonomy" id="85402"/>
    <lineage>
        <taxon>Bacteria</taxon>
        <taxon>Pseudomonadati</taxon>
        <taxon>Pseudomonadota</taxon>
        <taxon>Gammaproteobacteria</taxon>
        <taxon>Pasteurellales</taxon>
        <taxon>Pasteurellaceae</taxon>
        <taxon>Mannheimia</taxon>
    </lineage>
</organism>
<reference evidence="17 18" key="1">
    <citation type="journal article" date="2014" name="Genome Announc.">
        <title>Genome Sequence of a Presumptive Mannheimia haemolytica Strain with an A1/A6-Cross-Reactive Serotype from a White-Tailed Deer (Odocoileus virginianus).</title>
        <authorList>
            <person name="Lawrence P.K."/>
            <person name="Bey R.F."/>
            <person name="Wiener B."/>
            <person name="Kittichotirat W."/>
            <person name="Bumgarner R.E."/>
        </authorList>
    </citation>
    <scope>NUCLEOTIDE SEQUENCE [LARGE SCALE GENOMIC DNA]</scope>
    <source>
        <strain evidence="17 18">PKL10</strain>
    </source>
</reference>
<dbReference type="NCBIfam" id="TIGR01672">
    <property type="entry name" value="AphA"/>
    <property type="match status" value="1"/>
</dbReference>
<comment type="catalytic activity">
    <reaction evidence="1 12">
        <text>a phosphate monoester + H2O = an alcohol + phosphate</text>
        <dbReference type="Rhea" id="RHEA:15017"/>
        <dbReference type="ChEBI" id="CHEBI:15377"/>
        <dbReference type="ChEBI" id="CHEBI:30879"/>
        <dbReference type="ChEBI" id="CHEBI:43474"/>
        <dbReference type="ChEBI" id="CHEBI:67140"/>
        <dbReference type="EC" id="3.1.3.2"/>
    </reaction>
</comment>
<feature type="binding site" evidence="15">
    <location>
        <position position="70"/>
    </location>
    <ligand>
        <name>Mg(2+)</name>
        <dbReference type="ChEBI" id="CHEBI:18420"/>
    </ligand>
</feature>
<dbReference type="PATRIC" id="fig|1450449.3.peg.611"/>
<gene>
    <name evidence="17" type="ORF">AK33_03205</name>
</gene>
<comment type="subcellular location">
    <subcellularLocation>
        <location evidence="2 12">Periplasm</location>
    </subcellularLocation>
</comment>
<dbReference type="SUPFAM" id="SSF56784">
    <property type="entry name" value="HAD-like"/>
    <property type="match status" value="1"/>
</dbReference>
<dbReference type="InterPro" id="IPR036412">
    <property type="entry name" value="HAD-like_sf"/>
</dbReference>
<evidence type="ECO:0000256" key="7">
    <source>
        <dbReference type="ARBA" id="ARBA00022723"/>
    </source>
</evidence>
<evidence type="ECO:0000256" key="15">
    <source>
        <dbReference type="PIRSR" id="PIRSR017818-3"/>
    </source>
</evidence>
<evidence type="ECO:0000256" key="4">
    <source>
        <dbReference type="ARBA" id="ARBA00011881"/>
    </source>
</evidence>
<evidence type="ECO:0000256" key="9">
    <source>
        <dbReference type="ARBA" id="ARBA00022764"/>
    </source>
</evidence>
<dbReference type="EC" id="3.1.3.2" evidence="5 12"/>
<sequence>MKLSRTLLITLLSATFACTAQAAPKEPYTQAGFDTRSVEKQQAPIHWVSVEQIKASLEGKPPMNVSFDIDDTVLASSGCFYYGKQKYSPEDHSYLKKQEFWDEINAGCDKYSIPKEAARALIDMHQARGDQIFFITGRTAGKDDQVTPLLEKTFNIKQMHPVNFMGGHGVDQLKTTYNKTAGILKNKVQLHYGDSDDDILAAKEAGIRGIRLLRATNSTYLPFPQAGGYGEEVLINSSY</sequence>
<evidence type="ECO:0000256" key="16">
    <source>
        <dbReference type="SAM" id="SignalP"/>
    </source>
</evidence>
<dbReference type="PROSITE" id="PS51257">
    <property type="entry name" value="PROKAR_LIPOPROTEIN"/>
    <property type="match status" value="1"/>
</dbReference>
<dbReference type="InterPro" id="IPR010025">
    <property type="entry name" value="HAD-SF_ppase_IIIB_AphA"/>
</dbReference>
<feature type="binding site" evidence="14">
    <location>
        <position position="179"/>
    </location>
    <ligand>
        <name>substrate</name>
    </ligand>
</feature>
<dbReference type="STRING" id="1122190.GCA_000621105_01281"/>
<evidence type="ECO:0000256" key="14">
    <source>
        <dbReference type="PIRSR" id="PIRSR017818-2"/>
    </source>
</evidence>
<protein>
    <recommendedName>
        <fullName evidence="6 12">Class B acid phosphatase</fullName>
        <ecNumber evidence="5 12">3.1.3.2</ecNumber>
    </recommendedName>
</protein>
<keyword evidence="10 12" id="KW-0378">Hydrolase</keyword>
<dbReference type="Pfam" id="PF03767">
    <property type="entry name" value="Acid_phosphat_B"/>
    <property type="match status" value="1"/>
</dbReference>
<evidence type="ECO:0000313" key="18">
    <source>
        <dbReference type="Proteomes" id="UP000054123"/>
    </source>
</evidence>
<feature type="signal peptide" evidence="16">
    <location>
        <begin position="1"/>
        <end position="22"/>
    </location>
</feature>